<dbReference type="AlphaFoldDB" id="A0A318ESH9"/>
<name>A0A318ESH9_9FIRM</name>
<feature type="compositionally biased region" description="Basic and acidic residues" evidence="1">
    <location>
        <begin position="88"/>
        <end position="112"/>
    </location>
</feature>
<organism evidence="2 3">
    <name type="scientific">Lachnotalea glycerini</name>
    <dbReference type="NCBI Taxonomy" id="1763509"/>
    <lineage>
        <taxon>Bacteria</taxon>
        <taxon>Bacillati</taxon>
        <taxon>Bacillota</taxon>
        <taxon>Clostridia</taxon>
        <taxon>Lachnospirales</taxon>
        <taxon>Lachnospiraceae</taxon>
        <taxon>Lachnotalea</taxon>
    </lineage>
</organism>
<accession>A0A318ESH9</accession>
<dbReference type="RefSeq" id="WP_110290731.1">
    <property type="nucleotide sequence ID" value="NZ_QICS01000003.1"/>
</dbReference>
<feature type="region of interest" description="Disordered" evidence="1">
    <location>
        <begin position="23"/>
        <end position="112"/>
    </location>
</feature>
<proteinExistence type="predicted"/>
<dbReference type="Proteomes" id="UP000247523">
    <property type="component" value="Unassembled WGS sequence"/>
</dbReference>
<evidence type="ECO:0000313" key="3">
    <source>
        <dbReference type="Proteomes" id="UP000247523"/>
    </source>
</evidence>
<reference evidence="2 3" key="1">
    <citation type="submission" date="2018-05" db="EMBL/GenBank/DDBJ databases">
        <title>Genomic Encyclopedia of Type Strains, Phase IV (KMG-IV): sequencing the most valuable type-strain genomes for metagenomic binning, comparative biology and taxonomic classification.</title>
        <authorList>
            <person name="Goeker M."/>
        </authorList>
    </citation>
    <scope>NUCLEOTIDE SEQUENCE [LARGE SCALE GENOMIC DNA]</scope>
    <source>
        <strain evidence="2 3">DSM 28816</strain>
    </source>
</reference>
<evidence type="ECO:0008006" key="4">
    <source>
        <dbReference type="Google" id="ProtNLM"/>
    </source>
</evidence>
<feature type="compositionally biased region" description="Low complexity" evidence="1">
    <location>
        <begin position="44"/>
        <end position="56"/>
    </location>
</feature>
<dbReference type="PROSITE" id="PS51257">
    <property type="entry name" value="PROKAR_LIPOPROTEIN"/>
    <property type="match status" value="1"/>
</dbReference>
<evidence type="ECO:0000313" key="2">
    <source>
        <dbReference type="EMBL" id="PXV91517.1"/>
    </source>
</evidence>
<comment type="caution">
    <text evidence="2">The sequence shown here is derived from an EMBL/GenBank/DDBJ whole genome shotgun (WGS) entry which is preliminary data.</text>
</comment>
<protein>
    <recommendedName>
        <fullName evidence="4">Lipoprotein</fullName>
    </recommendedName>
</protein>
<evidence type="ECO:0000256" key="1">
    <source>
        <dbReference type="SAM" id="MobiDB-lite"/>
    </source>
</evidence>
<gene>
    <name evidence="2" type="ORF">C8E03_10374</name>
</gene>
<sequence>MNKKWLLVGIGILAIIAASCKSKNADKEVVNTTDMQSEEDAAEDTTANTDAAGDNAVLTDEADVTNPQSEEDAKQNQDENNTSDQNDEESKDKNYKNTYHDVDIKVPSIHED</sequence>
<dbReference type="EMBL" id="QICS01000003">
    <property type="protein sequence ID" value="PXV91517.1"/>
    <property type="molecule type" value="Genomic_DNA"/>
</dbReference>